<name>B2RKX3_PORG3</name>
<dbReference type="EMBL" id="AP009380">
    <property type="protein sequence ID" value="BAG34018.1"/>
    <property type="molecule type" value="Genomic_DNA"/>
</dbReference>
<evidence type="ECO:0000313" key="1">
    <source>
        <dbReference type="EMBL" id="BAG34018.1"/>
    </source>
</evidence>
<sequence>MHPFSVAGFRLFYPRTVVAICFFHDGKTLMPPLYGVEPVERHFLQIGL</sequence>
<reference evidence="1 2" key="1">
    <citation type="journal article" date="2008" name="DNA Res.">
        <title>Determination of the genome sequence of Porphyromonas gingivalis strain ATCC 33277 and genomic comparison with strain W83 revealed extensive genome rearrangements in P. gingivalis.</title>
        <authorList>
            <person name="Naito M."/>
            <person name="Hirakawa H."/>
            <person name="Yamashita A."/>
            <person name="Ohara N."/>
            <person name="Shoji M."/>
            <person name="Yukitake H."/>
            <person name="Nakayama K."/>
            <person name="Toh H."/>
            <person name="Yoshimura F."/>
            <person name="Kuhara S."/>
            <person name="Hattori M."/>
            <person name="Hayashi T."/>
            <person name="Nakayama K."/>
        </authorList>
    </citation>
    <scope>NUCLEOTIDE SEQUENCE [LARGE SCALE GENOMIC DNA]</scope>
    <source>
        <strain evidence="2">ATCC 33277 / DSM 20709 / CIP 103683 / JCM 12257 / NCTC 11834 / 2561</strain>
    </source>
</reference>
<accession>B2RKX3</accession>
<organism evidence="1 2">
    <name type="scientific">Porphyromonas gingivalis (strain ATCC 33277 / DSM 20709 / CIP 103683 / JCM 12257 / NCTC 11834 / 2561)</name>
    <dbReference type="NCBI Taxonomy" id="431947"/>
    <lineage>
        <taxon>Bacteria</taxon>
        <taxon>Pseudomonadati</taxon>
        <taxon>Bacteroidota</taxon>
        <taxon>Bacteroidia</taxon>
        <taxon>Bacteroidales</taxon>
        <taxon>Porphyromonadaceae</taxon>
        <taxon>Porphyromonas</taxon>
    </lineage>
</organism>
<proteinExistence type="predicted"/>
<evidence type="ECO:0000313" key="2">
    <source>
        <dbReference type="Proteomes" id="UP000008842"/>
    </source>
</evidence>
<gene>
    <name evidence="1" type="ordered locus">PGN_1499</name>
</gene>
<dbReference type="KEGG" id="pgn:PGN_1499"/>
<protein>
    <submittedName>
        <fullName evidence="1">Uncharacterized protein</fullName>
    </submittedName>
</protein>
<dbReference type="Proteomes" id="UP000008842">
    <property type="component" value="Chromosome"/>
</dbReference>
<dbReference type="AlphaFoldDB" id="B2RKX3"/>
<dbReference type="HOGENOM" id="CLU_214940_0_0_10"/>